<feature type="signal peptide" evidence="11">
    <location>
        <begin position="1"/>
        <end position="23"/>
    </location>
</feature>
<dbReference type="AlphaFoldDB" id="A0A8C0KL82"/>
<reference evidence="12" key="1">
    <citation type="submission" date="2025-08" db="UniProtKB">
        <authorList>
            <consortium name="Ensembl"/>
        </authorList>
    </citation>
    <scope>IDENTIFICATION</scope>
</reference>
<keyword evidence="8" id="KW-0325">Glycoprotein</keyword>
<dbReference type="GO" id="GO:0005126">
    <property type="term" value="F:cytokine receptor binding"/>
    <property type="evidence" value="ECO:0007669"/>
    <property type="project" value="InterPro"/>
</dbReference>
<comment type="function">
    <text evidence="9">Produced by macrophages, IFN-alpha have antiviral activities. Interferon stimulates the production of two enzymes: a protein kinase and an oligoadenylate synthetase.</text>
</comment>
<evidence type="ECO:0000256" key="8">
    <source>
        <dbReference type="ARBA" id="ARBA00023180"/>
    </source>
</evidence>
<dbReference type="PANTHER" id="PTHR11691:SF60">
    <property type="entry name" value="INTERFERON ALPHA-5"/>
    <property type="match status" value="1"/>
</dbReference>
<dbReference type="Proteomes" id="UP000694391">
    <property type="component" value="Unplaced"/>
</dbReference>
<feature type="chain" id="PRO_5034042727" evidence="11">
    <location>
        <begin position="24"/>
        <end position="193"/>
    </location>
</feature>
<organism evidence="12 13">
    <name type="scientific">Canis lupus dingo</name>
    <name type="common">dingo</name>
    <dbReference type="NCBI Taxonomy" id="286419"/>
    <lineage>
        <taxon>Eukaryota</taxon>
        <taxon>Metazoa</taxon>
        <taxon>Chordata</taxon>
        <taxon>Craniata</taxon>
        <taxon>Vertebrata</taxon>
        <taxon>Euteleostomi</taxon>
        <taxon>Mammalia</taxon>
        <taxon>Eutheria</taxon>
        <taxon>Laurasiatheria</taxon>
        <taxon>Carnivora</taxon>
        <taxon>Caniformia</taxon>
        <taxon>Canidae</taxon>
        <taxon>Canis</taxon>
    </lineage>
</organism>
<sequence length="193" mass="21924">MALPCSFSVALVLLSCHSLCCLACHLPDTHGLRNWRVLTLLGQMRRLSAGSCDHYTNDFAFPKELFDGQRLQEAQALSVVHVMTQKVFHLFCPDTSSAPWNMTLLEELCSGLSEQLDDLEACLEQGTGQKDHSSSQREDCRLRIKNYFQGIHDYLQDQKYSNCTWDCHLQVYVKHGATFSISRFMQGNLDSDI</sequence>
<dbReference type="InterPro" id="IPR009079">
    <property type="entry name" value="4_helix_cytokine-like_core"/>
</dbReference>
<dbReference type="GeneTree" id="ENSGT01000000214430"/>
<evidence type="ECO:0000256" key="7">
    <source>
        <dbReference type="ARBA" id="ARBA00023157"/>
    </source>
</evidence>
<dbReference type="InterPro" id="IPR000471">
    <property type="entry name" value="Interferon_alpha/beta/delta"/>
</dbReference>
<dbReference type="Ensembl" id="ENSCAFT00020019918.1">
    <property type="protein sequence ID" value="ENSCAFP00020017156.1"/>
    <property type="gene ID" value="ENSCAFG00020013733.1"/>
</dbReference>
<dbReference type="PANTHER" id="PTHR11691">
    <property type="entry name" value="TYPE I INTERFERON"/>
    <property type="match status" value="1"/>
</dbReference>
<dbReference type="PROSITE" id="PS00252">
    <property type="entry name" value="INTERFERON_A_B_D"/>
    <property type="match status" value="1"/>
</dbReference>
<reference evidence="12" key="2">
    <citation type="submission" date="2025-09" db="UniProtKB">
        <authorList>
            <consortium name="Ensembl"/>
        </authorList>
    </citation>
    <scope>IDENTIFICATION</scope>
</reference>
<comment type="subcellular location">
    <subcellularLocation>
        <location evidence="1">Secreted</location>
    </subcellularLocation>
</comment>
<dbReference type="Pfam" id="PF00143">
    <property type="entry name" value="Interferon"/>
    <property type="match status" value="1"/>
</dbReference>
<evidence type="ECO:0000256" key="1">
    <source>
        <dbReference type="ARBA" id="ARBA00004613"/>
    </source>
</evidence>
<evidence type="ECO:0000256" key="11">
    <source>
        <dbReference type="SAM" id="SignalP"/>
    </source>
</evidence>
<dbReference type="SUPFAM" id="SSF47266">
    <property type="entry name" value="4-helical cytokines"/>
    <property type="match status" value="1"/>
</dbReference>
<keyword evidence="7" id="KW-1015">Disulfide bond</keyword>
<evidence type="ECO:0000256" key="9">
    <source>
        <dbReference type="ARBA" id="ARBA00037609"/>
    </source>
</evidence>
<dbReference type="GO" id="GO:0005615">
    <property type="term" value="C:extracellular space"/>
    <property type="evidence" value="ECO:0007669"/>
    <property type="project" value="UniProtKB-KW"/>
</dbReference>
<dbReference type="SMART" id="SM00076">
    <property type="entry name" value="IFabd"/>
    <property type="match status" value="1"/>
</dbReference>
<keyword evidence="3 10" id="KW-0202">Cytokine</keyword>
<accession>A0A8C0KL82</accession>
<proteinExistence type="inferred from homology"/>
<evidence type="ECO:0000256" key="4">
    <source>
        <dbReference type="ARBA" id="ARBA00022525"/>
    </source>
</evidence>
<keyword evidence="13" id="KW-1185">Reference proteome</keyword>
<evidence type="ECO:0000256" key="6">
    <source>
        <dbReference type="ARBA" id="ARBA00023118"/>
    </source>
</evidence>
<evidence type="ECO:0000313" key="13">
    <source>
        <dbReference type="Proteomes" id="UP000694391"/>
    </source>
</evidence>
<dbReference type="PRINTS" id="PR00266">
    <property type="entry name" value="INTERFERONAB"/>
</dbReference>
<name>A0A8C0KL82_CANLU</name>
<evidence type="ECO:0000256" key="3">
    <source>
        <dbReference type="ARBA" id="ARBA00022514"/>
    </source>
</evidence>
<evidence type="ECO:0000313" key="12">
    <source>
        <dbReference type="Ensembl" id="ENSCAFP00020017156.1"/>
    </source>
</evidence>
<evidence type="ECO:0000256" key="10">
    <source>
        <dbReference type="RuleBase" id="RU000436"/>
    </source>
</evidence>
<keyword evidence="5 11" id="KW-0732">Signal</keyword>
<evidence type="ECO:0000256" key="2">
    <source>
        <dbReference type="ARBA" id="ARBA00011033"/>
    </source>
</evidence>
<protein>
    <submittedName>
        <fullName evidence="12">Uncharacterized protein</fullName>
    </submittedName>
</protein>
<dbReference type="Gene3D" id="1.20.1250.10">
    <property type="match status" value="1"/>
</dbReference>
<keyword evidence="6 10" id="KW-0051">Antiviral defense</keyword>
<dbReference type="GO" id="GO:0005125">
    <property type="term" value="F:cytokine activity"/>
    <property type="evidence" value="ECO:0007669"/>
    <property type="project" value="UniProtKB-KW"/>
</dbReference>
<dbReference type="GO" id="GO:0051607">
    <property type="term" value="P:defense response to virus"/>
    <property type="evidence" value="ECO:0007669"/>
    <property type="project" value="UniProtKB-KW"/>
</dbReference>
<comment type="similarity">
    <text evidence="2 10">Belongs to the alpha/beta interferon family.</text>
</comment>
<evidence type="ECO:0000256" key="5">
    <source>
        <dbReference type="ARBA" id="ARBA00022729"/>
    </source>
</evidence>
<dbReference type="FunFam" id="1.20.1250.10:FF:000001">
    <property type="entry name" value="Interferon alpha"/>
    <property type="match status" value="1"/>
</dbReference>
<keyword evidence="4" id="KW-0964">Secreted</keyword>